<reference evidence="2 3" key="1">
    <citation type="submission" date="2012-04" db="EMBL/GenBank/DDBJ databases">
        <authorList>
            <person name="Harkins D.M."/>
            <person name="Madupu R."/>
            <person name="Durkin A.S."/>
            <person name="Torralba M."/>
            <person name="Methe B."/>
            <person name="Sutton G.G."/>
            <person name="Nelson K.E."/>
        </authorList>
    </citation>
    <scope>NUCLEOTIDE SEQUENCE [LARGE SCALE GENOMIC DNA]</scope>
    <source>
        <strain evidence="2 3">HK411</strain>
    </source>
</reference>
<evidence type="ECO:0000313" key="3">
    <source>
        <dbReference type="Proteomes" id="UP000003345"/>
    </source>
</evidence>
<dbReference type="PATRIC" id="fig|1095743.3.peg.90"/>
<dbReference type="Proteomes" id="UP000003345">
    <property type="component" value="Unassembled WGS sequence"/>
</dbReference>
<proteinExistence type="predicted"/>
<evidence type="ECO:0000313" key="2">
    <source>
        <dbReference type="EMBL" id="EIG27938.1"/>
    </source>
</evidence>
<name>I2NQ27_9PAST</name>
<feature type="compositionally biased region" description="Basic and acidic residues" evidence="1">
    <location>
        <begin position="25"/>
        <end position="36"/>
    </location>
</feature>
<organism evidence="2 3">
    <name type="scientific">Haemophilus paraphrohaemolyticus HK411</name>
    <dbReference type="NCBI Taxonomy" id="1095743"/>
    <lineage>
        <taxon>Bacteria</taxon>
        <taxon>Pseudomonadati</taxon>
        <taxon>Pseudomonadota</taxon>
        <taxon>Gammaproteobacteria</taxon>
        <taxon>Pasteurellales</taxon>
        <taxon>Pasteurellaceae</taxon>
        <taxon>Haemophilus</taxon>
    </lineage>
</organism>
<evidence type="ECO:0000256" key="1">
    <source>
        <dbReference type="SAM" id="MobiDB-lite"/>
    </source>
</evidence>
<feature type="region of interest" description="Disordered" evidence="1">
    <location>
        <begin position="1"/>
        <end position="52"/>
    </location>
</feature>
<dbReference type="RefSeq" id="WP_005707744.1">
    <property type="nucleotide sequence ID" value="NZ_AJMU01000006.1"/>
</dbReference>
<dbReference type="AlphaFoldDB" id="I2NQ27"/>
<comment type="caution">
    <text evidence="2">The sequence shown here is derived from an EMBL/GenBank/DDBJ whole genome shotgun (WGS) entry which is preliminary data.</text>
</comment>
<accession>I2NQ27</accession>
<sequence length="52" mass="6014">MLNNPFETEEQTTKPSTEETTFAVDLEKTEQSKEENPPLDFVTEEPVIEKNE</sequence>
<gene>
    <name evidence="2" type="ORF">HMPREF1054_0972</name>
</gene>
<protein>
    <submittedName>
        <fullName evidence="2">Uncharacterized protein</fullName>
    </submittedName>
</protein>
<dbReference type="EMBL" id="AJMU01000006">
    <property type="protein sequence ID" value="EIG27938.1"/>
    <property type="molecule type" value="Genomic_DNA"/>
</dbReference>